<organism evidence="2 3">
    <name type="scientific">Rhodotorula graminis (strain WP1)</name>
    <dbReference type="NCBI Taxonomy" id="578459"/>
    <lineage>
        <taxon>Eukaryota</taxon>
        <taxon>Fungi</taxon>
        <taxon>Dikarya</taxon>
        <taxon>Basidiomycota</taxon>
        <taxon>Pucciniomycotina</taxon>
        <taxon>Microbotryomycetes</taxon>
        <taxon>Sporidiobolales</taxon>
        <taxon>Sporidiobolaceae</taxon>
        <taxon>Rhodotorula</taxon>
    </lineage>
</organism>
<dbReference type="SUPFAM" id="SSF52047">
    <property type="entry name" value="RNI-like"/>
    <property type="match status" value="1"/>
</dbReference>
<dbReference type="AlphaFoldDB" id="A0A0P9GX66"/>
<protein>
    <recommendedName>
        <fullName evidence="1">F-box domain-containing protein</fullName>
    </recommendedName>
</protein>
<dbReference type="InterPro" id="IPR032675">
    <property type="entry name" value="LRR_dom_sf"/>
</dbReference>
<dbReference type="RefSeq" id="XP_018268075.1">
    <property type="nucleotide sequence ID" value="XM_018418222.1"/>
</dbReference>
<reference evidence="2 3" key="1">
    <citation type="journal article" date="2015" name="Front. Microbiol.">
        <title>Genome sequence of the plant growth promoting endophytic yeast Rhodotorula graminis WP1.</title>
        <authorList>
            <person name="Firrincieli A."/>
            <person name="Otillar R."/>
            <person name="Salamov A."/>
            <person name="Schmutz J."/>
            <person name="Khan Z."/>
            <person name="Redman R.S."/>
            <person name="Fleck N.D."/>
            <person name="Lindquist E."/>
            <person name="Grigoriev I.V."/>
            <person name="Doty S.L."/>
        </authorList>
    </citation>
    <scope>NUCLEOTIDE SEQUENCE [LARGE SCALE GENOMIC DNA]</scope>
    <source>
        <strain evidence="2 3">WP1</strain>
    </source>
</reference>
<evidence type="ECO:0000313" key="2">
    <source>
        <dbReference type="EMBL" id="KPV72026.1"/>
    </source>
</evidence>
<sequence>MDSQVFISSTSTDADYEPSPLLRLPEELLDEIIRLATGAQAYDTVQPLCRRLYPLQRRHYYRSIRISNYPMFAGFCATTAAVPALRDLVVQLGLELYEASNDASSPRLWGVGSGPHSWDDSHLADEDKVVTPADLSALLARLSRLEVLKLDYLSVSLLGVILYDEATLPSLRRLETLGIMTPSTEGPPGARPDAWVRQLARLPALETLAIAREVDGDLFPPFDAPMPSFTSVTTLVLGRHSHEWTGPALRDIMPNLVALDLSSASRKPDYQAILEGAPDGLRRLSMRGSLRPDSPSSAVSPPNLQTAGLRFKHLEHLALGGHLFTPDILHATPSKIPSLRSLTFAPGTPATDTLLSSLLSGRARLANLRVVTLDHLYAHRGPTIASRGGVLPSNLVLLRNPPMYDGWLAPNEVQGCSAAGVVAAVAAGRTHGVCVRGTALGVVGWEEQYAAERAAAIELWGEDGPRELEEAKKRALMRLRTLGQGYRDEAAAQSSSLGS</sequence>
<feature type="domain" description="F-box" evidence="1">
    <location>
        <begin position="18"/>
        <end position="64"/>
    </location>
</feature>
<dbReference type="Gene3D" id="3.80.10.10">
    <property type="entry name" value="Ribonuclease Inhibitor"/>
    <property type="match status" value="1"/>
</dbReference>
<dbReference type="PROSITE" id="PS50181">
    <property type="entry name" value="FBOX"/>
    <property type="match status" value="1"/>
</dbReference>
<evidence type="ECO:0000259" key="1">
    <source>
        <dbReference type="PROSITE" id="PS50181"/>
    </source>
</evidence>
<accession>A0A0P9GX66</accession>
<proteinExistence type="predicted"/>
<name>A0A0P9GX66_RHOGW</name>
<dbReference type="Proteomes" id="UP000053890">
    <property type="component" value="Unassembled WGS sequence"/>
</dbReference>
<dbReference type="InterPro" id="IPR001810">
    <property type="entry name" value="F-box_dom"/>
</dbReference>
<gene>
    <name evidence="2" type="ORF">RHOBADRAFT_56162</name>
</gene>
<dbReference type="EMBL" id="KQ474089">
    <property type="protein sequence ID" value="KPV72026.1"/>
    <property type="molecule type" value="Genomic_DNA"/>
</dbReference>
<keyword evidence="3" id="KW-1185">Reference proteome</keyword>
<dbReference type="GeneID" id="28978670"/>
<evidence type="ECO:0000313" key="3">
    <source>
        <dbReference type="Proteomes" id="UP000053890"/>
    </source>
</evidence>